<sequence>MEGEELRQYYSCEASVPLMCYEVMGNNVLGGQNAAQYVYISDDNDNNDGGFVRNEGLQGSGEKRRMRVKTVANKVAGNRTRRHR</sequence>
<gene>
    <name evidence="1" type="ORF">glysoja_027123</name>
</gene>
<dbReference type="EMBL" id="KN661662">
    <property type="protein sequence ID" value="KHN14514.1"/>
    <property type="molecule type" value="Genomic_DNA"/>
</dbReference>
<organism evidence="1">
    <name type="scientific">Glycine soja</name>
    <name type="common">Wild soybean</name>
    <dbReference type="NCBI Taxonomy" id="3848"/>
    <lineage>
        <taxon>Eukaryota</taxon>
        <taxon>Viridiplantae</taxon>
        <taxon>Streptophyta</taxon>
        <taxon>Embryophyta</taxon>
        <taxon>Tracheophyta</taxon>
        <taxon>Spermatophyta</taxon>
        <taxon>Magnoliopsida</taxon>
        <taxon>eudicotyledons</taxon>
        <taxon>Gunneridae</taxon>
        <taxon>Pentapetalae</taxon>
        <taxon>rosids</taxon>
        <taxon>fabids</taxon>
        <taxon>Fabales</taxon>
        <taxon>Fabaceae</taxon>
        <taxon>Papilionoideae</taxon>
        <taxon>50 kb inversion clade</taxon>
        <taxon>NPAAA clade</taxon>
        <taxon>indigoferoid/millettioid clade</taxon>
        <taxon>Phaseoleae</taxon>
        <taxon>Glycine</taxon>
        <taxon>Glycine subgen. Soja</taxon>
    </lineage>
</organism>
<name>A0A0B2Q3C4_GLYSO</name>
<evidence type="ECO:0000313" key="1">
    <source>
        <dbReference type="EMBL" id="KHN14514.1"/>
    </source>
</evidence>
<protein>
    <submittedName>
        <fullName evidence="1">Uncharacterized protein</fullName>
    </submittedName>
</protein>
<dbReference type="Proteomes" id="UP000053555">
    <property type="component" value="Unassembled WGS sequence"/>
</dbReference>
<accession>A0A0B2Q3C4</accession>
<reference evidence="1" key="1">
    <citation type="submission" date="2014-07" db="EMBL/GenBank/DDBJ databases">
        <title>Identification of a novel salt tolerance gene in wild soybean by whole-genome sequencing.</title>
        <authorList>
            <person name="Lam H.-M."/>
            <person name="Qi X."/>
            <person name="Li M.-W."/>
            <person name="Liu X."/>
            <person name="Xie M."/>
            <person name="Ni M."/>
            <person name="Xu X."/>
        </authorList>
    </citation>
    <scope>NUCLEOTIDE SEQUENCE [LARGE SCALE GENOMIC DNA]</scope>
    <source>
        <tissue evidence="1">Root</tissue>
    </source>
</reference>
<proteinExistence type="predicted"/>
<dbReference type="AlphaFoldDB" id="A0A0B2Q3C4"/>